<feature type="compositionally biased region" description="Basic and acidic residues" evidence="9">
    <location>
        <begin position="471"/>
        <end position="513"/>
    </location>
</feature>
<dbReference type="Pfam" id="PF12066">
    <property type="entry name" value="SERRATE_Ars2_N"/>
    <property type="match status" value="1"/>
</dbReference>
<feature type="compositionally biased region" description="Acidic residues" evidence="9">
    <location>
        <begin position="341"/>
        <end position="351"/>
    </location>
</feature>
<dbReference type="PANTHER" id="PTHR13165">
    <property type="entry name" value="ARSENITE-RESISTANCE PROTEIN 2"/>
    <property type="match status" value="1"/>
</dbReference>
<feature type="compositionally biased region" description="Polar residues" evidence="9">
    <location>
        <begin position="686"/>
        <end position="708"/>
    </location>
</feature>
<comment type="similarity">
    <text evidence="2">Belongs to the ARS2 family.</text>
</comment>
<evidence type="ECO:0000256" key="1">
    <source>
        <dbReference type="ARBA" id="ARBA00004123"/>
    </source>
</evidence>
<feature type="compositionally biased region" description="Basic and acidic residues" evidence="9">
    <location>
        <begin position="40"/>
        <end position="49"/>
    </location>
</feature>
<feature type="compositionally biased region" description="Basic residues" evidence="9">
    <location>
        <begin position="390"/>
        <end position="401"/>
    </location>
</feature>
<evidence type="ECO:0000259" key="11">
    <source>
        <dbReference type="Pfam" id="PF12066"/>
    </source>
</evidence>
<dbReference type="GeneID" id="111604334"/>
<dbReference type="KEGG" id="dhe:111604334"/>
<dbReference type="GO" id="GO:0003676">
    <property type="term" value="F:nucleic acid binding"/>
    <property type="evidence" value="ECO:0007669"/>
    <property type="project" value="InterPro"/>
</dbReference>
<accession>A0A6J1MMD1</accession>
<protein>
    <recommendedName>
        <fullName evidence="4">Serrate RNA effector molecule homolog</fullName>
    </recommendedName>
    <alternativeName>
        <fullName evidence="8">Arsenite-resistance protein 2 homolog</fullName>
    </alternativeName>
</protein>
<dbReference type="OrthoDB" id="342064at2759"/>
<sequence length="992" mass="112122">MADSDDEYDRKRRDKFRGERDSYRPERRDERRPMGGAANSRDEWSERNPFRGSSAAGGAGGGGGARHRPDYSDYRGSGPRPRYGSPGREMPPAKRMRPDWGDSEMRSNPRFGYDPYLVQAWNDHYQSLHSAYSHGGHGSSARETAPAGGGGGVSGDTQTQPAMLTLKQFLDTQDENISDSEVMRKYTEYKTDFKRQQLNEFFVAHKDEEWFKNKYHPEDSVRRSDEQRGFLKRRTDVFLELLENGTIGSVKVDSSQADALVRVLDTCVIKLEGGTDEDLKILDEKPKEPPVVYDRKSETTESTAVAKREPESPMQTKAEKDNEDLPEAVSPQQKNLRPVNFDEENWDEDEPMAVQSETGKSSEKQSEVTTEKPANAPEDVESVKSDGDKKLKKKKIKKRKRNSSDDDSSSSSSFDSDTESDDEKVKAKYDVEEGLRADQKAEAQKDKEEAVILAKAKQLPPEESPQAEGEVGPKETVEIKSEVGEEPKEDKTDHPVEQTEQRTTDKPAEKNGEEEGEKIEDNSEADTAAPAANEVTETIDLDKLKDGPHPRALHRTSSIFLRNLAPSITKAEIEAICTRFSGYLRVAIADPLVERRWYRRGWITFTRDVNIKEICWSLNNQRLRDCEMGAIVNRDLSRRVRPANGITAHKQIVRADIKLCAKIAMNLDDRFKLWCESVRAQETDAESNPGQEATNGSGESNSTTYGFNSKNPVLQNITDYLIEEASAEEEELLGLAGDNKDGEGEPIDRDESLISVLDRLVLYLRIVHSVDYYNHCEYPYEDEMPNRCGIIHARGPAPMRVTNNDVQEYIKAYDGKLQQFLTKSVQLSDDEIKELGAKNPETEVEKFVQANTQELAKDKWLCPLSGKKFKGPEFIRKHIFNKHEEKVDEVRKEVQYFNNYLRDPKRPQLPEHPGSSKRTESESGRGSGGYRPPMYPPFSAMPYGFAPPMMGGGGGRGGRNFPPVRRELPLEHQRRLIGYHDLDAPVNSDMFD</sequence>
<feature type="region of interest" description="Disordered" evidence="9">
    <location>
        <begin position="899"/>
        <end position="933"/>
    </location>
</feature>
<dbReference type="OMA" id="GARDEWS"/>
<dbReference type="RefSeq" id="XP_023178162.2">
    <property type="nucleotide sequence ID" value="XM_023322394.2"/>
</dbReference>
<dbReference type="GO" id="GO:0031053">
    <property type="term" value="P:primary miRNA processing"/>
    <property type="evidence" value="ECO:0007669"/>
    <property type="project" value="TreeGrafter"/>
</dbReference>
<dbReference type="InterPro" id="IPR007042">
    <property type="entry name" value="SERRATE/Ars2_C"/>
</dbReference>
<dbReference type="InterPro" id="IPR021933">
    <property type="entry name" value="SERRATE/Ars2_N"/>
</dbReference>
<dbReference type="GO" id="GO:0016604">
    <property type="term" value="C:nuclear body"/>
    <property type="evidence" value="ECO:0007669"/>
    <property type="project" value="TreeGrafter"/>
</dbReference>
<feature type="compositionally biased region" description="Low complexity" evidence="9">
    <location>
        <begin position="74"/>
        <end position="88"/>
    </location>
</feature>
<evidence type="ECO:0000256" key="2">
    <source>
        <dbReference type="ARBA" id="ARBA00005407"/>
    </source>
</evidence>
<feature type="compositionally biased region" description="Basic and acidic residues" evidence="9">
    <location>
        <begin position="360"/>
        <end position="370"/>
    </location>
</feature>
<evidence type="ECO:0000256" key="8">
    <source>
        <dbReference type="ARBA" id="ARBA00030701"/>
    </source>
</evidence>
<comment type="subcellular location">
    <subcellularLocation>
        <location evidence="1">Nucleus</location>
    </subcellularLocation>
</comment>
<reference evidence="13" key="1">
    <citation type="submission" date="2025-08" db="UniProtKB">
        <authorList>
            <consortium name="RefSeq"/>
        </authorList>
    </citation>
    <scope>IDENTIFICATION</scope>
    <source>
        <strain evidence="13">15085-1641.00</strain>
        <tissue evidence="13">Whole body</tissue>
    </source>
</reference>
<feature type="compositionally biased region" description="Basic and acidic residues" evidence="9">
    <location>
        <begin position="423"/>
        <end position="450"/>
    </location>
</feature>
<comment type="function">
    <text evidence="7">Acts as a mediator between the cap-binding complex (CBC) and RNA-mediated gene silencing (RNAi). Involved in innate immunity via the short interfering RNAs (siRNAs) processing machinery by restricting the viral RNA production. Also involved microRNA (miRNA)-mediated silencing by contributing to the stability and delivery of primary miRNA transcripts to the primary miRNA processing complex containing drosha and pasha.</text>
</comment>
<dbReference type="Pfam" id="PF04959">
    <property type="entry name" value="ARS2"/>
    <property type="match status" value="1"/>
</dbReference>
<gene>
    <name evidence="13" type="primary">LOC111604334</name>
</gene>
<feature type="compositionally biased region" description="Basic and acidic residues" evidence="9">
    <location>
        <begin position="8"/>
        <end position="33"/>
    </location>
</feature>
<evidence type="ECO:0000313" key="12">
    <source>
        <dbReference type="Proteomes" id="UP000504633"/>
    </source>
</evidence>
<feature type="domain" description="SERRATE/Ars2 N-terminal" evidence="11">
    <location>
        <begin position="167"/>
        <end position="276"/>
    </location>
</feature>
<feature type="region of interest" description="Disordered" evidence="9">
    <location>
        <begin position="290"/>
        <end position="532"/>
    </location>
</feature>
<feature type="compositionally biased region" description="Basic and acidic residues" evidence="9">
    <location>
        <begin position="290"/>
        <end position="299"/>
    </location>
</feature>
<proteinExistence type="inferred from homology"/>
<evidence type="ECO:0000256" key="5">
    <source>
        <dbReference type="ARBA" id="ARBA00023158"/>
    </source>
</evidence>
<feature type="region of interest" description="Disordered" evidence="9">
    <location>
        <begin position="684"/>
        <end position="708"/>
    </location>
</feature>
<keyword evidence="5" id="KW-0943">RNA-mediated gene silencing</keyword>
<evidence type="ECO:0000256" key="7">
    <source>
        <dbReference type="ARBA" id="ARBA00025002"/>
    </source>
</evidence>
<evidence type="ECO:0000313" key="13">
    <source>
        <dbReference type="RefSeq" id="XP_023178162.2"/>
    </source>
</evidence>
<evidence type="ECO:0000256" key="9">
    <source>
        <dbReference type="SAM" id="MobiDB-lite"/>
    </source>
</evidence>
<dbReference type="InterPro" id="IPR012677">
    <property type="entry name" value="Nucleotide-bd_a/b_plait_sf"/>
</dbReference>
<feature type="compositionally biased region" description="Acidic residues" evidence="9">
    <location>
        <begin position="514"/>
        <end position="524"/>
    </location>
</feature>
<feature type="compositionally biased region" description="Gly residues" evidence="9">
    <location>
        <begin position="55"/>
        <end position="64"/>
    </location>
</feature>
<evidence type="ECO:0000256" key="3">
    <source>
        <dbReference type="ARBA" id="ARBA00011796"/>
    </source>
</evidence>
<dbReference type="Gene3D" id="3.30.70.330">
    <property type="match status" value="1"/>
</dbReference>
<dbReference type="PANTHER" id="PTHR13165:SF0">
    <property type="entry name" value="SERRATE RNA EFFECTOR MOLECULE HOMOLOG"/>
    <property type="match status" value="1"/>
</dbReference>
<dbReference type="CTD" id="35539"/>
<feature type="compositionally biased region" description="Basic and acidic residues" evidence="9">
    <location>
        <begin position="96"/>
        <end position="106"/>
    </location>
</feature>
<evidence type="ECO:0000259" key="10">
    <source>
        <dbReference type="Pfam" id="PF04959"/>
    </source>
</evidence>
<feature type="region of interest" description="Disordered" evidence="9">
    <location>
        <begin position="132"/>
        <end position="158"/>
    </location>
</feature>
<feature type="region of interest" description="Disordered" evidence="9">
    <location>
        <begin position="1"/>
        <end position="106"/>
    </location>
</feature>
<keyword evidence="6" id="KW-0539">Nucleus</keyword>
<dbReference type="InterPro" id="IPR035979">
    <property type="entry name" value="RBD_domain_sf"/>
</dbReference>
<dbReference type="SUPFAM" id="SSF54928">
    <property type="entry name" value="RNA-binding domain, RBD"/>
    <property type="match status" value="1"/>
</dbReference>
<feature type="domain" description="SERRATE/Ars2 C-terminal" evidence="10">
    <location>
        <begin position="794"/>
        <end position="955"/>
    </location>
</feature>
<dbReference type="InterPro" id="IPR039727">
    <property type="entry name" value="SE/Ars2"/>
</dbReference>
<organism evidence="12 13">
    <name type="scientific">Drosophila hydei</name>
    <name type="common">Fruit fly</name>
    <dbReference type="NCBI Taxonomy" id="7224"/>
    <lineage>
        <taxon>Eukaryota</taxon>
        <taxon>Metazoa</taxon>
        <taxon>Ecdysozoa</taxon>
        <taxon>Arthropoda</taxon>
        <taxon>Hexapoda</taxon>
        <taxon>Insecta</taxon>
        <taxon>Pterygota</taxon>
        <taxon>Neoptera</taxon>
        <taxon>Endopterygota</taxon>
        <taxon>Diptera</taxon>
        <taxon>Brachycera</taxon>
        <taxon>Muscomorpha</taxon>
        <taxon>Ephydroidea</taxon>
        <taxon>Drosophilidae</taxon>
        <taxon>Drosophila</taxon>
    </lineage>
</organism>
<evidence type="ECO:0000256" key="4">
    <source>
        <dbReference type="ARBA" id="ARBA00017364"/>
    </source>
</evidence>
<dbReference type="AlphaFoldDB" id="A0A6J1MMD1"/>
<dbReference type="Proteomes" id="UP000504633">
    <property type="component" value="Unplaced"/>
</dbReference>
<name>A0A6J1MMD1_DROHY</name>
<keyword evidence="12" id="KW-1185">Reference proteome</keyword>
<evidence type="ECO:0000256" key="6">
    <source>
        <dbReference type="ARBA" id="ARBA00023242"/>
    </source>
</evidence>
<comment type="subunit">
    <text evidence="3">Interacts with cbp20, Dcr-2 and pasha.</text>
</comment>